<accession>A0A6A5CEM6</accession>
<reference evidence="2 3" key="1">
    <citation type="journal article" date="2019" name="Sci. Rep.">
        <title>Nanopore sequencing improves the draft genome of the human pathogenic amoeba Naegleria fowleri.</title>
        <authorList>
            <person name="Liechti N."/>
            <person name="Schurch N."/>
            <person name="Bruggmann R."/>
            <person name="Wittwer M."/>
        </authorList>
    </citation>
    <scope>NUCLEOTIDE SEQUENCE [LARGE SCALE GENOMIC DNA]</scope>
    <source>
        <strain evidence="2 3">ATCC 30894</strain>
    </source>
</reference>
<dbReference type="RefSeq" id="XP_044568743.1">
    <property type="nucleotide sequence ID" value="XM_044711745.1"/>
</dbReference>
<feature type="region of interest" description="Disordered" evidence="1">
    <location>
        <begin position="1"/>
        <end position="27"/>
    </location>
</feature>
<protein>
    <submittedName>
        <fullName evidence="2">Uncharacterized protein</fullName>
    </submittedName>
</protein>
<proteinExistence type="predicted"/>
<dbReference type="OMA" id="CNETSHL"/>
<dbReference type="GeneID" id="68115163"/>
<evidence type="ECO:0000313" key="3">
    <source>
        <dbReference type="Proteomes" id="UP000444721"/>
    </source>
</evidence>
<dbReference type="Proteomes" id="UP000444721">
    <property type="component" value="Unassembled WGS sequence"/>
</dbReference>
<dbReference type="EMBL" id="VFQX01000004">
    <property type="protein sequence ID" value="KAF0984030.1"/>
    <property type="molecule type" value="Genomic_DNA"/>
</dbReference>
<feature type="compositionally biased region" description="Low complexity" evidence="1">
    <location>
        <begin position="9"/>
        <end position="27"/>
    </location>
</feature>
<keyword evidence="3" id="KW-1185">Reference proteome</keyword>
<dbReference type="VEuPathDB" id="AmoebaDB:NF0037510"/>
<dbReference type="AlphaFoldDB" id="A0A6A5CEM6"/>
<evidence type="ECO:0000256" key="1">
    <source>
        <dbReference type="SAM" id="MobiDB-lite"/>
    </source>
</evidence>
<evidence type="ECO:0000313" key="2">
    <source>
        <dbReference type="EMBL" id="KAF0984030.1"/>
    </source>
</evidence>
<comment type="caution">
    <text evidence="2">The sequence shown here is derived from an EMBL/GenBank/DDBJ whole genome shotgun (WGS) entry which is preliminary data.</text>
</comment>
<gene>
    <name evidence="2" type="ORF">FDP41_007945</name>
</gene>
<sequence length="386" mass="44058">MKQQPPQQGTTLASGSSSSSSSSVASRSSLSRNHTGWFDDAQNCILEEVIRQNNGKPFTIQETEQAQELMKLLSTSADTKGIKFSSTALHYQYYQSKFKKRALLMYQVLMSVWNTEFVTNFKKKNNAFNERTIYERVNQMLEKKKGQWSLREFSELATLTLILSTRSTSSAIKMTNISDQNDDELDVARSPCLLTIPVMREFTEVNISSEARHLRIASLGGGPGNDGAAFVVLKETLLSKLFEKGTIIESDLYDLEKNWKNYLEKLQEITKDSLVLNFNRCDVTKSLENSLNRALKDRIVEYDIFLFSYVCNETSHLTKQSEGLFFKELFTYSKPFSIFIFTDVIEHAKKALLYIEDLTRKVNSKFVTFHLSSNQAQVMLVIKCSV</sequence>
<dbReference type="VEuPathDB" id="AmoebaDB:FDP41_007945"/>
<dbReference type="VEuPathDB" id="AmoebaDB:NfTy_004710"/>
<organism evidence="2 3">
    <name type="scientific">Naegleria fowleri</name>
    <name type="common">Brain eating amoeba</name>
    <dbReference type="NCBI Taxonomy" id="5763"/>
    <lineage>
        <taxon>Eukaryota</taxon>
        <taxon>Discoba</taxon>
        <taxon>Heterolobosea</taxon>
        <taxon>Tetramitia</taxon>
        <taxon>Eutetramitia</taxon>
        <taxon>Vahlkampfiidae</taxon>
        <taxon>Naegleria</taxon>
    </lineage>
</organism>
<dbReference type="OrthoDB" id="527344at2759"/>
<name>A0A6A5CEM6_NAEFO</name>